<dbReference type="InterPro" id="IPR029035">
    <property type="entry name" value="DHS-like_NAD/FAD-binding_dom"/>
</dbReference>
<dbReference type="EC" id="2.3.1.286" evidence="1"/>
<evidence type="ECO:0000313" key="6">
    <source>
        <dbReference type="EMBL" id="QDT14225.1"/>
    </source>
</evidence>
<dbReference type="GO" id="GO:0017136">
    <property type="term" value="F:histone deacetylase activity, NAD-dependent"/>
    <property type="evidence" value="ECO:0007669"/>
    <property type="project" value="TreeGrafter"/>
</dbReference>
<evidence type="ECO:0000313" key="7">
    <source>
        <dbReference type="Proteomes" id="UP000318741"/>
    </source>
</evidence>
<organism evidence="6 7">
    <name type="scientific">Alienimonas californiensis</name>
    <dbReference type="NCBI Taxonomy" id="2527989"/>
    <lineage>
        <taxon>Bacteria</taxon>
        <taxon>Pseudomonadati</taxon>
        <taxon>Planctomycetota</taxon>
        <taxon>Planctomycetia</taxon>
        <taxon>Planctomycetales</taxon>
        <taxon>Planctomycetaceae</taxon>
        <taxon>Alienimonas</taxon>
    </lineage>
</organism>
<evidence type="ECO:0000256" key="1">
    <source>
        <dbReference type="ARBA" id="ARBA00012928"/>
    </source>
</evidence>
<proteinExistence type="predicted"/>
<dbReference type="PROSITE" id="PS50305">
    <property type="entry name" value="SIRTUIN"/>
    <property type="match status" value="1"/>
</dbReference>
<comment type="caution">
    <text evidence="4">Lacks conserved residue(s) required for the propagation of feature annotation.</text>
</comment>
<dbReference type="PANTHER" id="PTHR11085:SF10">
    <property type="entry name" value="NAD-DEPENDENT PROTEIN DEACYLASE SIRTUIN-5, MITOCHONDRIAL-RELATED"/>
    <property type="match status" value="1"/>
</dbReference>
<reference evidence="6 7" key="1">
    <citation type="submission" date="2019-02" db="EMBL/GenBank/DDBJ databases">
        <title>Deep-cultivation of Planctomycetes and their phenomic and genomic characterization uncovers novel biology.</title>
        <authorList>
            <person name="Wiegand S."/>
            <person name="Jogler M."/>
            <person name="Boedeker C."/>
            <person name="Pinto D."/>
            <person name="Vollmers J."/>
            <person name="Rivas-Marin E."/>
            <person name="Kohn T."/>
            <person name="Peeters S.H."/>
            <person name="Heuer A."/>
            <person name="Rast P."/>
            <person name="Oberbeckmann S."/>
            <person name="Bunk B."/>
            <person name="Jeske O."/>
            <person name="Meyerdierks A."/>
            <person name="Storesund J.E."/>
            <person name="Kallscheuer N."/>
            <person name="Luecker S."/>
            <person name="Lage O.M."/>
            <person name="Pohl T."/>
            <person name="Merkel B.J."/>
            <person name="Hornburger P."/>
            <person name="Mueller R.-W."/>
            <person name="Bruemmer F."/>
            <person name="Labrenz M."/>
            <person name="Spormann A.M."/>
            <person name="Op den Camp H."/>
            <person name="Overmann J."/>
            <person name="Amann R."/>
            <person name="Jetten M.S.M."/>
            <person name="Mascher T."/>
            <person name="Medema M.H."/>
            <person name="Devos D.P."/>
            <person name="Kaster A.-K."/>
            <person name="Ovreas L."/>
            <person name="Rohde M."/>
            <person name="Galperin M.Y."/>
            <person name="Jogler C."/>
        </authorList>
    </citation>
    <scope>NUCLEOTIDE SEQUENCE [LARGE SCALE GENOMIC DNA]</scope>
    <source>
        <strain evidence="6 7">CA12</strain>
    </source>
</reference>
<dbReference type="InterPro" id="IPR003000">
    <property type="entry name" value="Sirtuin"/>
</dbReference>
<keyword evidence="2" id="KW-0808">Transferase</keyword>
<evidence type="ECO:0000256" key="3">
    <source>
        <dbReference type="ARBA" id="ARBA00023027"/>
    </source>
</evidence>
<keyword evidence="3" id="KW-0520">NAD</keyword>
<dbReference type="Gene3D" id="3.40.50.1220">
    <property type="entry name" value="TPP-binding domain"/>
    <property type="match status" value="1"/>
</dbReference>
<dbReference type="GO" id="GO:0016787">
    <property type="term" value="F:hydrolase activity"/>
    <property type="evidence" value="ECO:0007669"/>
    <property type="project" value="UniProtKB-KW"/>
</dbReference>
<gene>
    <name evidence="6" type="primary">cobB</name>
    <name evidence="6" type="ORF">CA12_02940</name>
</gene>
<dbReference type="KEGG" id="acaf:CA12_02940"/>
<feature type="domain" description="Deacetylase sirtuin-type" evidence="5">
    <location>
        <begin position="1"/>
        <end position="170"/>
    </location>
</feature>
<name>A0A517P4E6_9PLAN</name>
<dbReference type="Pfam" id="PF02146">
    <property type="entry name" value="SIR2"/>
    <property type="match status" value="1"/>
</dbReference>
<evidence type="ECO:0000259" key="5">
    <source>
        <dbReference type="PROSITE" id="PS50305"/>
    </source>
</evidence>
<dbReference type="InterPro" id="IPR026590">
    <property type="entry name" value="Ssirtuin_cat_dom"/>
</dbReference>
<keyword evidence="7" id="KW-1185">Reference proteome</keyword>
<dbReference type="PANTHER" id="PTHR11085">
    <property type="entry name" value="NAD-DEPENDENT PROTEIN DEACYLASE SIRTUIN-5, MITOCHONDRIAL-RELATED"/>
    <property type="match status" value="1"/>
</dbReference>
<sequence length="170" mass="18547">MFTSNVDGQFQQAGWDSDRIVECHGSIHFLQCLVRCSDAIWPADDVTVEVDAETCRAKGELPTCPGCGLLARPNVLMFGDAGWLPGRTDDQERRYAAWRNGLPREALTAVELGAGTAIATVRRECERRADRLVRINPRDAAVPAGGVALKCGALDALDRLDAALRELERV</sequence>
<dbReference type="AlphaFoldDB" id="A0A517P4E6"/>
<protein>
    <recommendedName>
        <fullName evidence="1">protein acetyllysine N-acetyltransferase</fullName>
        <ecNumber evidence="1">2.3.1.286</ecNumber>
    </recommendedName>
</protein>
<dbReference type="GO" id="GO:0070403">
    <property type="term" value="F:NAD+ binding"/>
    <property type="evidence" value="ECO:0007669"/>
    <property type="project" value="InterPro"/>
</dbReference>
<dbReference type="EMBL" id="CP036265">
    <property type="protein sequence ID" value="QDT14225.1"/>
    <property type="molecule type" value="Genomic_DNA"/>
</dbReference>
<evidence type="ECO:0000256" key="4">
    <source>
        <dbReference type="PROSITE-ProRule" id="PRU00236"/>
    </source>
</evidence>
<accession>A0A517P4E6</accession>
<keyword evidence="6" id="KW-0378">Hydrolase</keyword>
<dbReference type="InterPro" id="IPR050134">
    <property type="entry name" value="NAD-dep_sirtuin_deacylases"/>
</dbReference>
<dbReference type="Proteomes" id="UP000318741">
    <property type="component" value="Chromosome"/>
</dbReference>
<evidence type="ECO:0000256" key="2">
    <source>
        <dbReference type="ARBA" id="ARBA00022679"/>
    </source>
</evidence>
<dbReference type="SUPFAM" id="SSF52467">
    <property type="entry name" value="DHS-like NAD/FAD-binding domain"/>
    <property type="match status" value="1"/>
</dbReference>